<reference evidence="1 2" key="1">
    <citation type="submission" date="2006-11" db="EMBL/GenBank/DDBJ databases">
        <authorList>
            <person name="Giovannoni S."/>
            <person name="Vergin K."/>
            <person name="Ferriera S."/>
            <person name="Johnson J."/>
            <person name="Kravitz S."/>
            <person name="Beeson K."/>
            <person name="Sutton G."/>
            <person name="Rogers Y.-H."/>
            <person name="Friedman R."/>
            <person name="Frazier M."/>
            <person name="Venter J.C."/>
        </authorList>
    </citation>
    <scope>NUCLEOTIDE SEQUENCE [LARGE SCALE GENOMIC DNA]</scope>
    <source>
        <strain evidence="1 2">HTCC2181</strain>
    </source>
</reference>
<proteinExistence type="predicted"/>
<name>A0P712_9PROT</name>
<accession>A0P712</accession>
<organism evidence="1 2">
    <name type="scientific">Methylophilales bacterium HTCC2181</name>
    <dbReference type="NCBI Taxonomy" id="383631"/>
    <lineage>
        <taxon>Bacteria</taxon>
        <taxon>Pseudomonadati</taxon>
        <taxon>Pseudomonadota</taxon>
        <taxon>Betaproteobacteria</taxon>
        <taxon>Nitrosomonadales</taxon>
        <taxon>OM43 clade</taxon>
    </lineage>
</organism>
<dbReference type="InterPro" id="IPR019882">
    <property type="entry name" value="CHP03643"/>
</dbReference>
<protein>
    <recommendedName>
        <fullName evidence="3">TIGR03643 family protein</fullName>
    </recommendedName>
</protein>
<dbReference type="Proteomes" id="UP000054262">
    <property type="component" value="Unassembled WGS sequence"/>
</dbReference>
<gene>
    <name evidence="1" type="ORF">MB2181_04575</name>
</gene>
<keyword evidence="2" id="KW-1185">Reference proteome</keyword>
<dbReference type="AlphaFoldDB" id="A0P712"/>
<dbReference type="NCBIfam" id="TIGR03643">
    <property type="entry name" value="TIGR03643 family protein"/>
    <property type="match status" value="1"/>
</dbReference>
<dbReference type="EMBL" id="AAUX01000001">
    <property type="protein sequence ID" value="EAV47322.1"/>
    <property type="molecule type" value="Genomic_DNA"/>
</dbReference>
<sequence length="86" mass="10424">MTKKFTQEEVSRIIEMAWEDRTSLDAIFRNFGLKEDQLKLLMKKELKRGSYTLWRKRMKVSHLRHEALRPAGITRAYCSQQYKFKK</sequence>
<comment type="caution">
    <text evidence="1">The sequence shown here is derived from an EMBL/GenBank/DDBJ whole genome shotgun (WGS) entry which is preliminary data.</text>
</comment>
<evidence type="ECO:0000313" key="2">
    <source>
        <dbReference type="Proteomes" id="UP000054262"/>
    </source>
</evidence>
<dbReference type="OrthoDB" id="289296at2"/>
<evidence type="ECO:0008006" key="3">
    <source>
        <dbReference type="Google" id="ProtNLM"/>
    </source>
</evidence>
<evidence type="ECO:0000313" key="1">
    <source>
        <dbReference type="EMBL" id="EAV47322.1"/>
    </source>
</evidence>
<dbReference type="Pfam" id="PF10985">
    <property type="entry name" value="DUF2805"/>
    <property type="match status" value="1"/>
</dbReference>